<proteinExistence type="predicted"/>
<evidence type="ECO:0000259" key="1">
    <source>
        <dbReference type="Pfam" id="PF01764"/>
    </source>
</evidence>
<dbReference type="Pfam" id="PF01764">
    <property type="entry name" value="Lipase_3"/>
    <property type="match status" value="1"/>
</dbReference>
<dbReference type="SUPFAM" id="SSF53474">
    <property type="entry name" value="alpha/beta-Hydrolases"/>
    <property type="match status" value="1"/>
</dbReference>
<evidence type="ECO:0000313" key="2">
    <source>
        <dbReference type="EMBL" id="MBP2246230.1"/>
    </source>
</evidence>
<reference evidence="2 3" key="1">
    <citation type="submission" date="2021-03" db="EMBL/GenBank/DDBJ databases">
        <title>Genomic Encyclopedia of Type Strains, Phase IV (KMG-IV): sequencing the most valuable type-strain genomes for metagenomic binning, comparative biology and taxonomic classification.</title>
        <authorList>
            <person name="Goeker M."/>
        </authorList>
    </citation>
    <scope>NUCLEOTIDE SEQUENCE [LARGE SCALE GENOMIC DNA]</scope>
    <source>
        <strain evidence="2 3">DSM 21292</strain>
    </source>
</reference>
<name>A0ABS4RTM0_PAEXY</name>
<feature type="domain" description="Fungal lipase-type" evidence="1">
    <location>
        <begin position="121"/>
        <end position="175"/>
    </location>
</feature>
<accession>A0ABS4RTM0</accession>
<gene>
    <name evidence="2" type="ORF">J2Z28_002861</name>
</gene>
<dbReference type="InterPro" id="IPR029058">
    <property type="entry name" value="AB_hydrolase_fold"/>
</dbReference>
<protein>
    <recommendedName>
        <fullName evidence="1">Fungal lipase-type domain-containing protein</fullName>
    </recommendedName>
</protein>
<dbReference type="InterPro" id="IPR002921">
    <property type="entry name" value="Fungal_lipase-type"/>
</dbReference>
<sequence length="185" mass="20806">MEIVGNRDISDLTYKKMSSEAYNDFKTNKIDSLPGWEIIDQKHNSSGMDVVTFYKPDTKQAVIAFRGTEGSSTWDRKAPDLKADVLNIGLPEIGATINRAFDDLRFPLEKEISKGIEDSLGLSQLEDWLGDTQKNISKGLRFENQLYEAEDYVKEMQSKYPDADFTLTGHSLGGAKRNMQLCILG</sequence>
<evidence type="ECO:0000313" key="3">
    <source>
        <dbReference type="Proteomes" id="UP000810207"/>
    </source>
</evidence>
<dbReference type="Gene3D" id="3.40.50.1820">
    <property type="entry name" value="alpha/beta hydrolase"/>
    <property type="match status" value="1"/>
</dbReference>
<keyword evidence="3" id="KW-1185">Reference proteome</keyword>
<dbReference type="EMBL" id="JAGIKV010000009">
    <property type="protein sequence ID" value="MBP2246230.1"/>
    <property type="molecule type" value="Genomic_DNA"/>
</dbReference>
<comment type="caution">
    <text evidence="2">The sequence shown here is derived from an EMBL/GenBank/DDBJ whole genome shotgun (WGS) entry which is preliminary data.</text>
</comment>
<dbReference type="Proteomes" id="UP000810207">
    <property type="component" value="Unassembled WGS sequence"/>
</dbReference>
<organism evidence="2 3">
    <name type="scientific">Paenibacillus xylanexedens</name>
    <dbReference type="NCBI Taxonomy" id="528191"/>
    <lineage>
        <taxon>Bacteria</taxon>
        <taxon>Bacillati</taxon>
        <taxon>Bacillota</taxon>
        <taxon>Bacilli</taxon>
        <taxon>Bacillales</taxon>
        <taxon>Paenibacillaceae</taxon>
        <taxon>Paenibacillus</taxon>
    </lineage>
</organism>